<dbReference type="AlphaFoldDB" id="A0AAW4MWR9"/>
<evidence type="ECO:0000313" key="1">
    <source>
        <dbReference type="EMBL" id="MBV3386180.1"/>
    </source>
</evidence>
<dbReference type="Proteomes" id="UP001196765">
    <property type="component" value="Unassembled WGS sequence"/>
</dbReference>
<dbReference type="EMBL" id="JAHOEI010000001">
    <property type="protein sequence ID" value="MBV3386180.1"/>
    <property type="molecule type" value="Genomic_DNA"/>
</dbReference>
<sequence>MPRDFHQVGIYFYAPRRSSFYIYHQDTETTASHTGEVFYSREAARKRVYELNGWYLKPKRK</sequence>
<evidence type="ECO:0008006" key="3">
    <source>
        <dbReference type="Google" id="ProtNLM"/>
    </source>
</evidence>
<name>A0AAW4MWR9_9BACT</name>
<accession>A0AAW4MWR9</accession>
<gene>
    <name evidence="1" type="ORF">KSW82_00240</name>
</gene>
<organism evidence="1 2">
    <name type="scientific">Segatella copri</name>
    <dbReference type="NCBI Taxonomy" id="165179"/>
    <lineage>
        <taxon>Bacteria</taxon>
        <taxon>Pseudomonadati</taxon>
        <taxon>Bacteroidota</taxon>
        <taxon>Bacteroidia</taxon>
        <taxon>Bacteroidales</taxon>
        <taxon>Prevotellaceae</taxon>
        <taxon>Segatella</taxon>
    </lineage>
</organism>
<dbReference type="RefSeq" id="WP_217743696.1">
    <property type="nucleotide sequence ID" value="NZ_JAHOEI010000001.1"/>
</dbReference>
<reference evidence="1" key="1">
    <citation type="submission" date="2021-06" db="EMBL/GenBank/DDBJ databases">
        <title>Collection of gut derived symbiotic bacterial strains cultured from healthy donors.</title>
        <authorList>
            <person name="Lin H."/>
            <person name="Littmann E."/>
            <person name="Pamer E.G."/>
        </authorList>
    </citation>
    <scope>NUCLEOTIDE SEQUENCE</scope>
    <source>
        <strain evidence="1">MSK.21.74</strain>
    </source>
</reference>
<comment type="caution">
    <text evidence="1">The sequence shown here is derived from an EMBL/GenBank/DDBJ whole genome shotgun (WGS) entry which is preliminary data.</text>
</comment>
<evidence type="ECO:0000313" key="2">
    <source>
        <dbReference type="Proteomes" id="UP001196765"/>
    </source>
</evidence>
<protein>
    <recommendedName>
        <fullName evidence="3">MHC class I antigen</fullName>
    </recommendedName>
</protein>
<proteinExistence type="predicted"/>